<comment type="caution">
    <text evidence="5">The sequence shown here is derived from an EMBL/GenBank/DDBJ whole genome shotgun (WGS) entry which is preliminary data.</text>
</comment>
<evidence type="ECO:0000313" key="5">
    <source>
        <dbReference type="EMBL" id="RWR74966.1"/>
    </source>
</evidence>
<evidence type="ECO:0000256" key="1">
    <source>
        <dbReference type="ARBA" id="ARBA00022729"/>
    </source>
</evidence>
<keyword evidence="1" id="KW-0732">Signal</keyword>
<dbReference type="InterPro" id="IPR006501">
    <property type="entry name" value="Pectinesterase_inhib_dom"/>
</dbReference>
<dbReference type="AlphaFoldDB" id="A0A3S4NBF4"/>
<dbReference type="InterPro" id="IPR034088">
    <property type="entry name" value="Pla_a_1-like"/>
</dbReference>
<accession>A0A3S4NBF4</accession>
<evidence type="ECO:0000313" key="6">
    <source>
        <dbReference type="Proteomes" id="UP000283530"/>
    </source>
</evidence>
<keyword evidence="6" id="KW-1185">Reference proteome</keyword>
<protein>
    <submittedName>
        <fullName evidence="5">Putative invertase inhibitor</fullName>
    </submittedName>
</protein>
<dbReference type="Proteomes" id="UP000283530">
    <property type="component" value="Unassembled WGS sequence"/>
</dbReference>
<evidence type="ECO:0000259" key="4">
    <source>
        <dbReference type="SMART" id="SM00856"/>
    </source>
</evidence>
<dbReference type="SUPFAM" id="SSF101148">
    <property type="entry name" value="Plant invertase/pectin methylesterase inhibitor"/>
    <property type="match status" value="1"/>
</dbReference>
<dbReference type="FunFam" id="1.20.140.40:FF:000002">
    <property type="entry name" value="Putative invertase inhibitor"/>
    <property type="match status" value="1"/>
</dbReference>
<dbReference type="EMBL" id="QPKB01000001">
    <property type="protein sequence ID" value="RWR74966.1"/>
    <property type="molecule type" value="Genomic_DNA"/>
</dbReference>
<dbReference type="InterPro" id="IPR035513">
    <property type="entry name" value="Invertase/methylesterase_inhib"/>
</dbReference>
<dbReference type="OrthoDB" id="1915198at2759"/>
<keyword evidence="2" id="KW-1015">Disulfide bond</keyword>
<dbReference type="GO" id="GO:0005576">
    <property type="term" value="C:extracellular region"/>
    <property type="evidence" value="ECO:0007669"/>
    <property type="project" value="UniProtKB-ARBA"/>
</dbReference>
<dbReference type="NCBIfam" id="TIGR01614">
    <property type="entry name" value="PME_inhib"/>
    <property type="match status" value="1"/>
</dbReference>
<reference evidence="5 6" key="1">
    <citation type="journal article" date="2019" name="Nat. Plants">
        <title>Stout camphor tree genome fills gaps in understanding of flowering plant genome evolution.</title>
        <authorList>
            <person name="Chaw S.M."/>
            <person name="Liu Y.C."/>
            <person name="Wu Y.W."/>
            <person name="Wang H.Y."/>
            <person name="Lin C.I."/>
            <person name="Wu C.S."/>
            <person name="Ke H.M."/>
            <person name="Chang L.Y."/>
            <person name="Hsu C.Y."/>
            <person name="Yang H.T."/>
            <person name="Sudianto E."/>
            <person name="Hsu M.H."/>
            <person name="Wu K.P."/>
            <person name="Wang L.N."/>
            <person name="Leebens-Mack J.H."/>
            <person name="Tsai I.J."/>
        </authorList>
    </citation>
    <scope>NUCLEOTIDE SEQUENCE [LARGE SCALE GENOMIC DNA]</scope>
    <source>
        <strain evidence="6">cv. Chaw 1501</strain>
        <tissue evidence="5">Young leaves</tissue>
    </source>
</reference>
<dbReference type="Pfam" id="PF04043">
    <property type="entry name" value="PMEI"/>
    <property type="match status" value="1"/>
</dbReference>
<sequence length="259" mass="28533">MLMTDCSDVCLELYTDAKSTLRDSLKALEEKRYSDANVCPWTLTGLSISFTSSTLVFSDPTSSTPFFSFNRLNCPIPNRAMEINKLFMFLLLSLLFLQTPSCEADLIQDTCKAGSSKDPNINYNFCITALGSDPRSTTADLAGLGTISIQLTMAVVNKTGAHAQQLIKSGTFDSYDRQCLDLCLELYYDATSTLTDSLKALEEKSYDDANIWVSSVMDVSGTCEDSFKEREGHGSPLTEENDYLFQLSAIVLAILNQLA</sequence>
<evidence type="ECO:0000256" key="2">
    <source>
        <dbReference type="ARBA" id="ARBA00023157"/>
    </source>
</evidence>
<dbReference type="SMART" id="SM00856">
    <property type="entry name" value="PMEI"/>
    <property type="match status" value="1"/>
</dbReference>
<comment type="similarity">
    <text evidence="3">Belongs to the PMEI family.</text>
</comment>
<dbReference type="GO" id="GO:0004857">
    <property type="term" value="F:enzyme inhibitor activity"/>
    <property type="evidence" value="ECO:0007669"/>
    <property type="project" value="InterPro"/>
</dbReference>
<organism evidence="5 6">
    <name type="scientific">Cinnamomum micranthum f. kanehirae</name>
    <dbReference type="NCBI Taxonomy" id="337451"/>
    <lineage>
        <taxon>Eukaryota</taxon>
        <taxon>Viridiplantae</taxon>
        <taxon>Streptophyta</taxon>
        <taxon>Embryophyta</taxon>
        <taxon>Tracheophyta</taxon>
        <taxon>Spermatophyta</taxon>
        <taxon>Magnoliopsida</taxon>
        <taxon>Magnoliidae</taxon>
        <taxon>Laurales</taxon>
        <taxon>Lauraceae</taxon>
        <taxon>Cinnamomum</taxon>
    </lineage>
</organism>
<name>A0A3S4NBF4_9MAGN</name>
<proteinExistence type="inferred from homology"/>
<dbReference type="Gene3D" id="1.20.140.40">
    <property type="entry name" value="Invertase/pectin methylesterase inhibitor family protein"/>
    <property type="match status" value="1"/>
</dbReference>
<gene>
    <name evidence="5" type="ORF">CKAN_00332500</name>
</gene>
<dbReference type="PANTHER" id="PTHR35357">
    <property type="entry name" value="OS02G0537100 PROTEIN"/>
    <property type="match status" value="1"/>
</dbReference>
<dbReference type="CDD" id="cd15795">
    <property type="entry name" value="PMEI-Pla_a_1_like"/>
    <property type="match status" value="1"/>
</dbReference>
<dbReference type="PANTHER" id="PTHR35357:SF17">
    <property type="entry name" value="PECTINESTERASE INHIBITOR 12"/>
    <property type="match status" value="1"/>
</dbReference>
<feature type="domain" description="Pectinesterase inhibitor" evidence="4">
    <location>
        <begin position="102"/>
        <end position="254"/>
    </location>
</feature>
<evidence type="ECO:0000256" key="3">
    <source>
        <dbReference type="ARBA" id="ARBA00038471"/>
    </source>
</evidence>